<dbReference type="InterPro" id="IPR006311">
    <property type="entry name" value="TAT_signal"/>
</dbReference>
<dbReference type="InterPro" id="IPR004628">
    <property type="entry name" value="Man_deHydtase"/>
</dbReference>
<evidence type="ECO:0000256" key="5">
    <source>
        <dbReference type="ARBA" id="ARBA00004892"/>
    </source>
</evidence>
<evidence type="ECO:0000313" key="12">
    <source>
        <dbReference type="EMBL" id="RKN55415.1"/>
    </source>
</evidence>
<keyword evidence="13" id="KW-1185">Reference proteome</keyword>
<comment type="catalytic activity">
    <reaction evidence="1">
        <text>D-mannonate = 2-dehydro-3-deoxy-D-gluconate + H2O</text>
        <dbReference type="Rhea" id="RHEA:20097"/>
        <dbReference type="ChEBI" id="CHEBI:15377"/>
        <dbReference type="ChEBI" id="CHEBI:17767"/>
        <dbReference type="ChEBI" id="CHEBI:57990"/>
        <dbReference type="EC" id="4.2.1.8"/>
    </reaction>
</comment>
<feature type="chain" id="PRO_5039595875" description="mannonate dehydratase" evidence="11">
    <location>
        <begin position="29"/>
        <end position="488"/>
    </location>
</feature>
<dbReference type="EC" id="4.2.1.8" evidence="7"/>
<dbReference type="PANTHER" id="PTHR30387:SF2">
    <property type="entry name" value="MANNONATE DEHYDRATASE"/>
    <property type="match status" value="1"/>
</dbReference>
<evidence type="ECO:0000256" key="8">
    <source>
        <dbReference type="ARBA" id="ARBA00023004"/>
    </source>
</evidence>
<comment type="similarity">
    <text evidence="6">Belongs to the mannonate dehydratase family.</text>
</comment>
<evidence type="ECO:0000256" key="3">
    <source>
        <dbReference type="ARBA" id="ARBA00001954"/>
    </source>
</evidence>
<dbReference type="PROSITE" id="PS51318">
    <property type="entry name" value="TAT"/>
    <property type="match status" value="1"/>
</dbReference>
<accession>A0A3B0A4A9</accession>
<dbReference type="GO" id="GO:0030145">
    <property type="term" value="F:manganese ion binding"/>
    <property type="evidence" value="ECO:0007669"/>
    <property type="project" value="TreeGrafter"/>
</dbReference>
<dbReference type="Proteomes" id="UP000279968">
    <property type="component" value="Unassembled WGS sequence"/>
</dbReference>
<dbReference type="OrthoDB" id="104997at2"/>
<evidence type="ECO:0000256" key="1">
    <source>
        <dbReference type="ARBA" id="ARBA00001794"/>
    </source>
</evidence>
<dbReference type="RefSeq" id="WP_120779604.1">
    <property type="nucleotide sequence ID" value="NZ_JBHLUP010000002.1"/>
</dbReference>
<dbReference type="GO" id="GO:0008927">
    <property type="term" value="F:mannonate dehydratase activity"/>
    <property type="evidence" value="ECO:0007669"/>
    <property type="project" value="UniProtKB-EC"/>
</dbReference>
<dbReference type="UniPathway" id="UPA00246"/>
<evidence type="ECO:0000256" key="10">
    <source>
        <dbReference type="ARBA" id="ARBA00023239"/>
    </source>
</evidence>
<evidence type="ECO:0000256" key="2">
    <source>
        <dbReference type="ARBA" id="ARBA00001936"/>
    </source>
</evidence>
<keyword evidence="10" id="KW-0456">Lyase</keyword>
<dbReference type="AlphaFoldDB" id="A0A3B0A4A9"/>
<comment type="caution">
    <text evidence="12">The sequence shown here is derived from an EMBL/GenBank/DDBJ whole genome shotgun (WGS) entry which is preliminary data.</text>
</comment>
<keyword evidence="9" id="KW-0464">Manganese</keyword>
<dbReference type="SUPFAM" id="SSF51658">
    <property type="entry name" value="Xylose isomerase-like"/>
    <property type="match status" value="1"/>
</dbReference>
<evidence type="ECO:0000256" key="4">
    <source>
        <dbReference type="ARBA" id="ARBA00002713"/>
    </source>
</evidence>
<gene>
    <name evidence="12" type="ORF">D7193_12230</name>
</gene>
<reference evidence="12 13" key="1">
    <citation type="journal article" date="2015" name="Int. J. Syst. Evol. Microbiol.">
        <title>Micromonospora costi sp. nov., isolated from a leaf of Costus speciosus.</title>
        <authorList>
            <person name="Thawai C."/>
        </authorList>
    </citation>
    <scope>NUCLEOTIDE SEQUENCE [LARGE SCALE GENOMIC DNA]</scope>
    <source>
        <strain evidence="12 13">CS1-12</strain>
    </source>
</reference>
<dbReference type="GO" id="GO:0042840">
    <property type="term" value="P:D-glucuronate catabolic process"/>
    <property type="evidence" value="ECO:0007669"/>
    <property type="project" value="TreeGrafter"/>
</dbReference>
<name>A0A3B0A4A9_9ACTN</name>
<proteinExistence type="inferred from homology"/>
<dbReference type="Gene3D" id="3.20.20.150">
    <property type="entry name" value="Divalent-metal-dependent TIM barrel enzymes"/>
    <property type="match status" value="1"/>
</dbReference>
<evidence type="ECO:0000256" key="6">
    <source>
        <dbReference type="ARBA" id="ARBA00007389"/>
    </source>
</evidence>
<comment type="cofactor">
    <cofactor evidence="2">
        <name>Mn(2+)</name>
        <dbReference type="ChEBI" id="CHEBI:29035"/>
    </cofactor>
</comment>
<dbReference type="PANTHER" id="PTHR30387">
    <property type="entry name" value="MANNONATE DEHYDRATASE"/>
    <property type="match status" value="1"/>
</dbReference>
<organism evidence="12 13">
    <name type="scientific">Micromonospora costi</name>
    <dbReference type="NCBI Taxonomy" id="1530042"/>
    <lineage>
        <taxon>Bacteria</taxon>
        <taxon>Bacillati</taxon>
        <taxon>Actinomycetota</taxon>
        <taxon>Actinomycetes</taxon>
        <taxon>Micromonosporales</taxon>
        <taxon>Micromonosporaceae</taxon>
        <taxon>Micromonospora</taxon>
    </lineage>
</organism>
<dbReference type="EMBL" id="RBAN01000002">
    <property type="protein sequence ID" value="RKN55415.1"/>
    <property type="molecule type" value="Genomic_DNA"/>
</dbReference>
<feature type="signal peptide" evidence="11">
    <location>
        <begin position="1"/>
        <end position="28"/>
    </location>
</feature>
<evidence type="ECO:0000313" key="13">
    <source>
        <dbReference type="Proteomes" id="UP000279968"/>
    </source>
</evidence>
<keyword evidence="11" id="KW-0732">Signal</keyword>
<sequence length="488" mass="53238">MAQSRRDVLKQGASLAAVSAAGVTVAAAGTPAAAAGESAAVPGESAPTAPGSLAYPYLKWPEQVKESANTPRLCQWFSRNPSQATVRRWRQAGVTGALITDPPRLPWTAATLLADRQRLEAAGLHITAYLINITDSIVRGQEGRDQQIEYVKQSLIAAGQAGIRVVEYNFYVHRLTEGYYELIDDEDRLGAGYTAFDYHREVDGVAVKDLPPRPGTPLLTYEQIWDNYKYFLDRVVPVAEAAGVRLAVHPNDPPAVISRGNPQVLASVADWKRLIDTYDSPSNGLTVHAGVTPEVGHDAVEFLRYVGAKDRVNHIHYRNVTVDKPRERYAEVFPDNGETDMFAFMRELVRQGYDRGVLAEHPRALDFDRENGSIVGQYAGVGGGGHGGELYDTGYARAMLQAALIMERGRKPVLDDAEALVNRFYAAGAVKLADRTRMQANLTAADRLAEQSEAAIDRFADVAEDVEDAEARASLTSMAAYLKAQLPT</sequence>
<comment type="pathway">
    <text evidence="5">Carbohydrate metabolism; pentose and glucuronate interconversion.</text>
</comment>
<evidence type="ECO:0000256" key="11">
    <source>
        <dbReference type="SAM" id="SignalP"/>
    </source>
</evidence>
<dbReference type="InterPro" id="IPR036237">
    <property type="entry name" value="Xyl_isomerase-like_sf"/>
</dbReference>
<dbReference type="Pfam" id="PF03786">
    <property type="entry name" value="UxuA"/>
    <property type="match status" value="2"/>
</dbReference>
<comment type="function">
    <text evidence="4">Catalyzes the dehydration of D-mannonate.</text>
</comment>
<comment type="cofactor">
    <cofactor evidence="3">
        <name>Fe(2+)</name>
        <dbReference type="ChEBI" id="CHEBI:29033"/>
    </cofactor>
</comment>
<protein>
    <recommendedName>
        <fullName evidence="7">mannonate dehydratase</fullName>
        <ecNumber evidence="7">4.2.1.8</ecNumber>
    </recommendedName>
</protein>
<dbReference type="GO" id="GO:0008198">
    <property type="term" value="F:ferrous iron binding"/>
    <property type="evidence" value="ECO:0007669"/>
    <property type="project" value="TreeGrafter"/>
</dbReference>
<evidence type="ECO:0000256" key="7">
    <source>
        <dbReference type="ARBA" id="ARBA00012927"/>
    </source>
</evidence>
<keyword evidence="8" id="KW-0408">Iron</keyword>
<evidence type="ECO:0000256" key="9">
    <source>
        <dbReference type="ARBA" id="ARBA00023211"/>
    </source>
</evidence>